<dbReference type="EMBL" id="CDMY01000254">
    <property type="protein sequence ID" value="CEL97112.1"/>
    <property type="molecule type" value="Genomic_DNA"/>
</dbReference>
<evidence type="ECO:0000313" key="4">
    <source>
        <dbReference type="Proteomes" id="UP000041254"/>
    </source>
</evidence>
<proteinExistence type="predicted"/>
<dbReference type="InParanoid" id="A0A0G4EKR2"/>
<keyword evidence="4" id="KW-1185">Reference proteome</keyword>
<accession>A0A0G4EKR2</accession>
<feature type="compositionally biased region" description="Low complexity" evidence="1">
    <location>
        <begin position="199"/>
        <end position="212"/>
    </location>
</feature>
<feature type="compositionally biased region" description="Low complexity" evidence="1">
    <location>
        <begin position="159"/>
        <end position="171"/>
    </location>
</feature>
<evidence type="ECO:0000256" key="2">
    <source>
        <dbReference type="SAM" id="SignalP"/>
    </source>
</evidence>
<reference evidence="3 4" key="1">
    <citation type="submission" date="2014-11" db="EMBL/GenBank/DDBJ databases">
        <authorList>
            <person name="Zhu J."/>
            <person name="Qi W."/>
            <person name="Song R."/>
        </authorList>
    </citation>
    <scope>NUCLEOTIDE SEQUENCE [LARGE SCALE GENOMIC DNA]</scope>
</reference>
<feature type="signal peptide" evidence="2">
    <location>
        <begin position="1"/>
        <end position="17"/>
    </location>
</feature>
<feature type="compositionally biased region" description="Low complexity" evidence="1">
    <location>
        <begin position="130"/>
        <end position="140"/>
    </location>
</feature>
<keyword evidence="2" id="KW-0732">Signal</keyword>
<protein>
    <submittedName>
        <fullName evidence="3">Uncharacterized protein</fullName>
    </submittedName>
</protein>
<dbReference type="VEuPathDB" id="CryptoDB:Vbra_3956"/>
<feature type="chain" id="PRO_5005187780" evidence="2">
    <location>
        <begin position="18"/>
        <end position="243"/>
    </location>
</feature>
<organism evidence="3 4">
    <name type="scientific">Vitrella brassicaformis (strain CCMP3155)</name>
    <dbReference type="NCBI Taxonomy" id="1169540"/>
    <lineage>
        <taxon>Eukaryota</taxon>
        <taxon>Sar</taxon>
        <taxon>Alveolata</taxon>
        <taxon>Colpodellida</taxon>
        <taxon>Vitrellaceae</taxon>
        <taxon>Vitrella</taxon>
    </lineage>
</organism>
<dbReference type="AlphaFoldDB" id="A0A0G4EKR2"/>
<sequence length="243" mass="24389">MLVVGAVFLLLATLTGAQPDAETLVCAPDVCEHTVTGTGLANGDMLIAITKQEDCATLEAGSSVAWAIATGTAADGSFSVYSFNTPLTPGLYDLCWCAAGSGCNRLTQPENFSTAAGTLAVAEAVALRGVGDSTSSTEEPSTSEEPDISTSEGPVDEVSSSSEAPTSAETPSIPPQQVGSSTDDVGSTSEEPTTIDGLSTISPEPATSTEEPPAGDDGTDSSAFSGGPLHLLLLALTVLTLTQ</sequence>
<feature type="compositionally biased region" description="Polar residues" evidence="1">
    <location>
        <begin position="175"/>
        <end position="192"/>
    </location>
</feature>
<gene>
    <name evidence="3" type="ORF">Vbra_3956</name>
</gene>
<evidence type="ECO:0000313" key="3">
    <source>
        <dbReference type="EMBL" id="CEL97112.1"/>
    </source>
</evidence>
<evidence type="ECO:0000256" key="1">
    <source>
        <dbReference type="SAM" id="MobiDB-lite"/>
    </source>
</evidence>
<feature type="region of interest" description="Disordered" evidence="1">
    <location>
        <begin position="130"/>
        <end position="226"/>
    </location>
</feature>
<name>A0A0G4EKR2_VITBC</name>
<dbReference type="Proteomes" id="UP000041254">
    <property type="component" value="Unassembled WGS sequence"/>
</dbReference>